<evidence type="ECO:0000256" key="1">
    <source>
        <dbReference type="ARBA" id="ARBA00022741"/>
    </source>
</evidence>
<evidence type="ECO:0000313" key="4">
    <source>
        <dbReference type="Proteomes" id="UP000645828"/>
    </source>
</evidence>
<dbReference type="AlphaFoldDB" id="A0A812A1E6"/>
<accession>A0A812A1E6</accession>
<sequence length="236" mass="26429">MEEEFIRNQEQMKGTLMSVGTLEEIIGDRHVIMSTSVGSEQYISILLYVHAIIGVFMDDIDPLVTMMTVEKTPQETCANVGELELPLTHPEYYEEMALLAKGVANQTSATFLKMVGSELTQKYLGNKRYNSHLMVRNSTNNIGTVEPVDGFDSRDDMKVIMATNRIETLDTTKKHIFQIHTSKMLLADDVTLNDLIMGICTEAGLMALKECRMKVINEDLKKSKENALGMPGWLSG</sequence>
<dbReference type="InterPro" id="IPR050221">
    <property type="entry name" value="26S_Proteasome_ATPase"/>
</dbReference>
<keyword evidence="4" id="KW-1185">Reference proteome</keyword>
<organism evidence="3 4">
    <name type="scientific">Nyctereutes procyonoides</name>
    <name type="common">Raccoon dog</name>
    <name type="synonym">Canis procyonoides</name>
    <dbReference type="NCBI Taxonomy" id="34880"/>
    <lineage>
        <taxon>Eukaryota</taxon>
        <taxon>Metazoa</taxon>
        <taxon>Chordata</taxon>
        <taxon>Craniata</taxon>
        <taxon>Vertebrata</taxon>
        <taxon>Euteleostomi</taxon>
        <taxon>Mammalia</taxon>
        <taxon>Eutheria</taxon>
        <taxon>Laurasiatheria</taxon>
        <taxon>Carnivora</taxon>
        <taxon>Caniformia</taxon>
        <taxon>Canidae</taxon>
        <taxon>Nyctereutes</taxon>
    </lineage>
</organism>
<dbReference type="EMBL" id="CAJHUB010000789">
    <property type="protein sequence ID" value="CAD7694166.1"/>
    <property type="molecule type" value="Genomic_DNA"/>
</dbReference>
<dbReference type="GO" id="GO:0005524">
    <property type="term" value="F:ATP binding"/>
    <property type="evidence" value="ECO:0007669"/>
    <property type="project" value="UniProtKB-KW"/>
</dbReference>
<keyword evidence="2" id="KW-0067">ATP-binding</keyword>
<protein>
    <submittedName>
        <fullName evidence="3">(raccoon dog) hypothetical protein</fullName>
    </submittedName>
</protein>
<gene>
    <name evidence="3" type="ORF">NYPRO_LOCUS26958</name>
</gene>
<name>A0A812A1E6_NYCPR</name>
<dbReference type="Proteomes" id="UP000645828">
    <property type="component" value="Unassembled WGS sequence"/>
</dbReference>
<keyword evidence="1" id="KW-0547">Nucleotide-binding</keyword>
<comment type="caution">
    <text evidence="3">The sequence shown here is derived from an EMBL/GenBank/DDBJ whole genome shotgun (WGS) entry which is preliminary data.</text>
</comment>
<dbReference type="Gene3D" id="1.10.8.60">
    <property type="match status" value="1"/>
</dbReference>
<dbReference type="PANTHER" id="PTHR23073">
    <property type="entry name" value="26S PROTEASOME REGULATORY SUBUNIT"/>
    <property type="match status" value="1"/>
</dbReference>
<proteinExistence type="predicted"/>
<evidence type="ECO:0000256" key="2">
    <source>
        <dbReference type="ARBA" id="ARBA00022840"/>
    </source>
</evidence>
<evidence type="ECO:0000313" key="3">
    <source>
        <dbReference type="EMBL" id="CAD7694166.1"/>
    </source>
</evidence>
<reference evidence="3" key="1">
    <citation type="submission" date="2020-12" db="EMBL/GenBank/DDBJ databases">
        <authorList>
            <consortium name="Molecular Ecology Group"/>
        </authorList>
    </citation>
    <scope>NUCLEOTIDE SEQUENCE</scope>
    <source>
        <strain evidence="3">TBG_1078</strain>
    </source>
</reference>